<dbReference type="RefSeq" id="WP_229701224.1">
    <property type="nucleotide sequence ID" value="NZ_BMMV01000024.1"/>
</dbReference>
<dbReference type="InterPro" id="IPR013321">
    <property type="entry name" value="Arc_rbn_hlx_hlx"/>
</dbReference>
<accession>A0ABQ2EPG2</accession>
<organism evidence="1 2">
    <name type="scientific">Streptomyces camponoticapitis</name>
    <dbReference type="NCBI Taxonomy" id="1616125"/>
    <lineage>
        <taxon>Bacteria</taxon>
        <taxon>Bacillati</taxon>
        <taxon>Actinomycetota</taxon>
        <taxon>Actinomycetes</taxon>
        <taxon>Kitasatosporales</taxon>
        <taxon>Streptomycetaceae</taxon>
        <taxon>Streptomyces</taxon>
    </lineage>
</organism>
<dbReference type="SUPFAM" id="SSF47598">
    <property type="entry name" value="Ribbon-helix-helix"/>
    <property type="match status" value="1"/>
</dbReference>
<dbReference type="Gene3D" id="1.10.1220.10">
    <property type="entry name" value="Met repressor-like"/>
    <property type="match status" value="1"/>
</dbReference>
<comment type="caution">
    <text evidence="1">The sequence shown here is derived from an EMBL/GenBank/DDBJ whole genome shotgun (WGS) entry which is preliminary data.</text>
</comment>
<dbReference type="InterPro" id="IPR010985">
    <property type="entry name" value="Ribbon_hlx_hlx"/>
</dbReference>
<dbReference type="InterPro" id="IPR008651">
    <property type="entry name" value="Uncharacterised_HicB"/>
</dbReference>
<keyword evidence="2" id="KW-1185">Reference proteome</keyword>
<dbReference type="EMBL" id="BMMV01000024">
    <property type="protein sequence ID" value="GGK20062.1"/>
    <property type="molecule type" value="Genomic_DNA"/>
</dbReference>
<name>A0ABQ2EPG2_9ACTN</name>
<sequence length="63" mass="6396">MTAMTLRIPDEINASIKAGAAAAGLSLNAYIVRAAQRQAVLDSARRLASLGLGEDLGGEGDAL</sequence>
<evidence type="ECO:0008006" key="3">
    <source>
        <dbReference type="Google" id="ProtNLM"/>
    </source>
</evidence>
<evidence type="ECO:0000313" key="1">
    <source>
        <dbReference type="EMBL" id="GGK20062.1"/>
    </source>
</evidence>
<proteinExistence type="predicted"/>
<gene>
    <name evidence="1" type="ORF">GCM10011583_59920</name>
</gene>
<protein>
    <recommendedName>
        <fullName evidence="3">Toxin-antitoxin system HicB family antitoxin</fullName>
    </recommendedName>
</protein>
<dbReference type="Pfam" id="PF05534">
    <property type="entry name" value="HicB"/>
    <property type="match status" value="1"/>
</dbReference>
<reference evidence="2" key="1">
    <citation type="journal article" date="2019" name="Int. J. Syst. Evol. Microbiol.">
        <title>The Global Catalogue of Microorganisms (GCM) 10K type strain sequencing project: providing services to taxonomists for standard genome sequencing and annotation.</title>
        <authorList>
            <consortium name="The Broad Institute Genomics Platform"/>
            <consortium name="The Broad Institute Genome Sequencing Center for Infectious Disease"/>
            <person name="Wu L."/>
            <person name="Ma J."/>
        </authorList>
    </citation>
    <scope>NUCLEOTIDE SEQUENCE [LARGE SCALE GENOMIC DNA]</scope>
    <source>
        <strain evidence="2">CGMCC 4.7275</strain>
    </source>
</reference>
<evidence type="ECO:0000313" key="2">
    <source>
        <dbReference type="Proteomes" id="UP000660265"/>
    </source>
</evidence>
<dbReference type="Proteomes" id="UP000660265">
    <property type="component" value="Unassembled WGS sequence"/>
</dbReference>